<dbReference type="AlphaFoldDB" id="A0A2I0JVU2"/>
<evidence type="ECO:0000313" key="4">
    <source>
        <dbReference type="EMBL" id="PKI60427.1"/>
    </source>
</evidence>
<dbReference type="Proteomes" id="UP000233551">
    <property type="component" value="Unassembled WGS sequence"/>
</dbReference>
<comment type="caution">
    <text evidence="4">The sequence shown here is derived from an EMBL/GenBank/DDBJ whole genome shotgun (WGS) entry which is preliminary data.</text>
</comment>
<keyword evidence="5" id="KW-1185">Reference proteome</keyword>
<evidence type="ECO:0000256" key="1">
    <source>
        <dbReference type="SAM" id="Coils"/>
    </source>
</evidence>
<feature type="coiled-coil region" evidence="1">
    <location>
        <begin position="310"/>
        <end position="361"/>
    </location>
</feature>
<keyword evidence="1" id="KW-0175">Coiled coil</keyword>
<accession>A0A2I0JVU2</accession>
<feature type="domain" description="DUF7745" evidence="3">
    <location>
        <begin position="100"/>
        <end position="232"/>
    </location>
</feature>
<dbReference type="InterPro" id="IPR056647">
    <property type="entry name" value="DUF7745"/>
</dbReference>
<dbReference type="Pfam" id="PF24924">
    <property type="entry name" value="DUF7745"/>
    <property type="match status" value="1"/>
</dbReference>
<feature type="compositionally biased region" description="Polar residues" evidence="2">
    <location>
        <begin position="451"/>
        <end position="467"/>
    </location>
</feature>
<evidence type="ECO:0000256" key="2">
    <source>
        <dbReference type="SAM" id="MobiDB-lite"/>
    </source>
</evidence>
<protein>
    <recommendedName>
        <fullName evidence="3">DUF7745 domain-containing protein</fullName>
    </recommendedName>
</protein>
<evidence type="ECO:0000259" key="3">
    <source>
        <dbReference type="Pfam" id="PF24924"/>
    </source>
</evidence>
<dbReference type="EMBL" id="PGOL01001149">
    <property type="protein sequence ID" value="PKI60427.1"/>
    <property type="molecule type" value="Genomic_DNA"/>
</dbReference>
<proteinExistence type="predicted"/>
<gene>
    <name evidence="4" type="ORF">CRG98_019168</name>
</gene>
<evidence type="ECO:0000313" key="5">
    <source>
        <dbReference type="Proteomes" id="UP000233551"/>
    </source>
</evidence>
<reference evidence="4 5" key="1">
    <citation type="submission" date="2017-11" db="EMBL/GenBank/DDBJ databases">
        <title>De-novo sequencing of pomegranate (Punica granatum L.) genome.</title>
        <authorList>
            <person name="Akparov Z."/>
            <person name="Amiraslanov A."/>
            <person name="Hajiyeva S."/>
            <person name="Abbasov M."/>
            <person name="Kaur K."/>
            <person name="Hamwieh A."/>
            <person name="Solovyev V."/>
            <person name="Salamov A."/>
            <person name="Braich B."/>
            <person name="Kosarev P."/>
            <person name="Mahmoud A."/>
            <person name="Hajiyev E."/>
            <person name="Babayeva S."/>
            <person name="Izzatullayeva V."/>
            <person name="Mammadov A."/>
            <person name="Mammadov A."/>
            <person name="Sharifova S."/>
            <person name="Ojaghi J."/>
            <person name="Eynullazada K."/>
            <person name="Bayramov B."/>
            <person name="Abdulazimova A."/>
            <person name="Shahmuradov I."/>
        </authorList>
    </citation>
    <scope>NUCLEOTIDE SEQUENCE [LARGE SCALE GENOMIC DNA]</scope>
    <source>
        <strain evidence="5">cv. AG2017</strain>
        <tissue evidence="4">Leaf</tissue>
    </source>
</reference>
<name>A0A2I0JVU2_PUNGR</name>
<sequence>MISGDSFSVVSVARPHGKVDTPKPRDPKASPYSLATPLGTYLVGSGSIPFALLACLRGEKIRCELQYGWEHGIRTEWLIDFIHIRALCATRESYQCDASHGFILLIFGTILFPHASDLIDGALGQVVLQVVGGHSYVEAVLAETVQSLDYVREVRRGRMRGSPHLLQIWLLTHIKPFGLSHPFSYITDESSLITRLLHVFQPFERNYTDWRQFMEDLTPTQFLWVTRWNPSGPMAIGCPSVVESSYNSAAYRIFPPKRTALLTGSCGQTLQLCSQRGFYESEKLDAYRPRTASTPRAPPVSIPNAENSAQAAARTELQSIREERDRLQCKLVDTRVELAEHRELQRELTHAQAHIANQDLEIAPTMSCTTGESCQPSRIDHPRSAPLHGETCCDQRPFIPTTHPTRQASHANLRGQATCSLHPSSMARFGPSRVKTSNPGFKAFQVGLSYQKPSNTSPHNPRVSRSQEIQEKPVGLTTGKNRVDPRLFSENDYHSHLRGSIRSREPLTLPQNAIGRHRGDVRPDWWQTGPKFHTCSVFRDLCRSIRVDSITLGENDHHSHLEGSLGYPYPLTLPQNSIRSFRGDVRPDLYQSGLCKAKTAQTRLNKGPT</sequence>
<organism evidence="4 5">
    <name type="scientific">Punica granatum</name>
    <name type="common">Pomegranate</name>
    <dbReference type="NCBI Taxonomy" id="22663"/>
    <lineage>
        <taxon>Eukaryota</taxon>
        <taxon>Viridiplantae</taxon>
        <taxon>Streptophyta</taxon>
        <taxon>Embryophyta</taxon>
        <taxon>Tracheophyta</taxon>
        <taxon>Spermatophyta</taxon>
        <taxon>Magnoliopsida</taxon>
        <taxon>eudicotyledons</taxon>
        <taxon>Gunneridae</taxon>
        <taxon>Pentapetalae</taxon>
        <taxon>rosids</taxon>
        <taxon>malvids</taxon>
        <taxon>Myrtales</taxon>
        <taxon>Lythraceae</taxon>
        <taxon>Punica</taxon>
    </lineage>
</organism>
<feature type="region of interest" description="Disordered" evidence="2">
    <location>
        <begin position="450"/>
        <end position="470"/>
    </location>
</feature>